<keyword evidence="4" id="KW-1185">Reference proteome</keyword>
<proteinExistence type="predicted"/>
<protein>
    <submittedName>
        <fullName evidence="3">Sterol desaturase family protein</fullName>
    </submittedName>
</protein>
<dbReference type="AlphaFoldDB" id="A0A928VQS2"/>
<organism evidence="3 4">
    <name type="scientific">Romeriopsis navalis LEGE 11480</name>
    <dbReference type="NCBI Taxonomy" id="2777977"/>
    <lineage>
        <taxon>Bacteria</taxon>
        <taxon>Bacillati</taxon>
        <taxon>Cyanobacteriota</taxon>
        <taxon>Cyanophyceae</taxon>
        <taxon>Leptolyngbyales</taxon>
        <taxon>Leptolyngbyaceae</taxon>
        <taxon>Romeriopsis</taxon>
        <taxon>Romeriopsis navalis</taxon>
    </lineage>
</organism>
<dbReference type="GO" id="GO:0008610">
    <property type="term" value="P:lipid biosynthetic process"/>
    <property type="evidence" value="ECO:0007669"/>
    <property type="project" value="InterPro"/>
</dbReference>
<reference evidence="3" key="1">
    <citation type="submission" date="2020-10" db="EMBL/GenBank/DDBJ databases">
        <authorList>
            <person name="Castelo-Branco R."/>
            <person name="Eusebio N."/>
            <person name="Adriana R."/>
            <person name="Vieira A."/>
            <person name="Brugerolle De Fraissinette N."/>
            <person name="Rezende De Castro R."/>
            <person name="Schneider M.P."/>
            <person name="Vasconcelos V."/>
            <person name="Leao P.N."/>
        </authorList>
    </citation>
    <scope>NUCLEOTIDE SEQUENCE</scope>
    <source>
        <strain evidence="3">LEGE 11480</strain>
    </source>
</reference>
<dbReference type="GO" id="GO:0005506">
    <property type="term" value="F:iron ion binding"/>
    <property type="evidence" value="ECO:0007669"/>
    <property type="project" value="InterPro"/>
</dbReference>
<keyword evidence="1" id="KW-0812">Transmembrane</keyword>
<evidence type="ECO:0000256" key="1">
    <source>
        <dbReference type="SAM" id="Phobius"/>
    </source>
</evidence>
<comment type="caution">
    <text evidence="3">The sequence shown here is derived from an EMBL/GenBank/DDBJ whole genome shotgun (WGS) entry which is preliminary data.</text>
</comment>
<dbReference type="Pfam" id="PF04116">
    <property type="entry name" value="FA_hydroxylase"/>
    <property type="match status" value="1"/>
</dbReference>
<keyword evidence="1" id="KW-0472">Membrane</keyword>
<gene>
    <name evidence="3" type="ORF">IQ266_23925</name>
</gene>
<sequence>MVLLQVSDVSRIAIDLAAFSGAFVVSSLVEYWVHRLMHKPYKLGEKHRDHHRRNEGQGVIWEFRDYFLGGLIAMVIPFIWSIEFGIFWVIGAVFFAAFSAYAHQLQHENPRKCFWMKMPVHYVHHKYGQWHHNFGLAVDWWDHAFGTYKAVEWYDEQEAAKPELSFSQLRWF</sequence>
<keyword evidence="1" id="KW-1133">Transmembrane helix</keyword>
<evidence type="ECO:0000313" key="4">
    <source>
        <dbReference type="Proteomes" id="UP000625316"/>
    </source>
</evidence>
<evidence type="ECO:0000313" key="3">
    <source>
        <dbReference type="EMBL" id="MBE9032790.1"/>
    </source>
</evidence>
<evidence type="ECO:0000259" key="2">
    <source>
        <dbReference type="Pfam" id="PF04116"/>
    </source>
</evidence>
<dbReference type="EMBL" id="JADEXQ010000125">
    <property type="protein sequence ID" value="MBE9032790.1"/>
    <property type="molecule type" value="Genomic_DNA"/>
</dbReference>
<name>A0A928VQS2_9CYAN</name>
<feature type="transmembrane region" description="Helical" evidence="1">
    <location>
        <begin position="12"/>
        <end position="33"/>
    </location>
</feature>
<feature type="transmembrane region" description="Helical" evidence="1">
    <location>
        <begin position="86"/>
        <end position="102"/>
    </location>
</feature>
<accession>A0A928VQS2</accession>
<dbReference type="InterPro" id="IPR006694">
    <property type="entry name" value="Fatty_acid_hydroxylase"/>
</dbReference>
<dbReference type="GO" id="GO:0016491">
    <property type="term" value="F:oxidoreductase activity"/>
    <property type="evidence" value="ECO:0007669"/>
    <property type="project" value="InterPro"/>
</dbReference>
<feature type="domain" description="Fatty acid hydroxylase" evidence="2">
    <location>
        <begin position="22"/>
        <end position="147"/>
    </location>
</feature>
<dbReference type="Proteomes" id="UP000625316">
    <property type="component" value="Unassembled WGS sequence"/>
</dbReference>